<keyword evidence="9" id="KW-0411">Iron-sulfur</keyword>
<evidence type="ECO:0000256" key="2">
    <source>
        <dbReference type="ARBA" id="ARBA00001966"/>
    </source>
</evidence>
<protein>
    <submittedName>
        <fullName evidence="12">Nitrate reductase</fullName>
    </submittedName>
</protein>
<keyword evidence="6" id="KW-0479">Metal-binding</keyword>
<comment type="caution">
    <text evidence="12">The sequence shown here is derived from an EMBL/GenBank/DDBJ whole genome shotgun (WGS) entry which is preliminary data.</text>
</comment>
<comment type="similarity">
    <text evidence="3">Belongs to the prokaryotic molybdopterin-containing oxidoreductase family. NasA/NapA/NarB subfamily.</text>
</comment>
<dbReference type="Pfam" id="PF00384">
    <property type="entry name" value="Molybdopterin"/>
    <property type="match status" value="1"/>
</dbReference>
<dbReference type="SUPFAM" id="SSF53706">
    <property type="entry name" value="Formate dehydrogenase/DMSO reductase, domains 1-3"/>
    <property type="match status" value="1"/>
</dbReference>
<dbReference type="Pfam" id="PF04879">
    <property type="entry name" value="Molybdop_Fe4S4"/>
    <property type="match status" value="1"/>
</dbReference>
<dbReference type="InterPro" id="IPR006656">
    <property type="entry name" value="Mopterin_OxRdtase"/>
</dbReference>
<dbReference type="PROSITE" id="PS00551">
    <property type="entry name" value="MOLYBDOPTERIN_PROK_1"/>
    <property type="match status" value="1"/>
</dbReference>
<dbReference type="InterPro" id="IPR027467">
    <property type="entry name" value="MopterinOxRdtase_cofactor_BS"/>
</dbReference>
<dbReference type="CDD" id="cd02791">
    <property type="entry name" value="MopB_CT_Nitrate-R-NapA-like"/>
    <property type="match status" value="1"/>
</dbReference>
<name>A0A545TI17_9GAMM</name>
<dbReference type="SMART" id="SM00926">
    <property type="entry name" value="Molybdop_Fe4S4"/>
    <property type="match status" value="1"/>
</dbReference>
<dbReference type="Proteomes" id="UP000317839">
    <property type="component" value="Unassembled WGS sequence"/>
</dbReference>
<dbReference type="GO" id="GO:0046872">
    <property type="term" value="F:metal ion binding"/>
    <property type="evidence" value="ECO:0007669"/>
    <property type="project" value="UniProtKB-KW"/>
</dbReference>
<dbReference type="AlphaFoldDB" id="A0A545TI17"/>
<evidence type="ECO:0000256" key="4">
    <source>
        <dbReference type="ARBA" id="ARBA00022485"/>
    </source>
</evidence>
<evidence type="ECO:0000256" key="8">
    <source>
        <dbReference type="ARBA" id="ARBA00023004"/>
    </source>
</evidence>
<dbReference type="GO" id="GO:0051539">
    <property type="term" value="F:4 iron, 4 sulfur cluster binding"/>
    <property type="evidence" value="ECO:0007669"/>
    <property type="project" value="UniProtKB-KW"/>
</dbReference>
<dbReference type="InterPro" id="IPR041854">
    <property type="entry name" value="BFD-like_2Fe2S-bd_dom_sf"/>
</dbReference>
<dbReference type="InterPro" id="IPR006963">
    <property type="entry name" value="Mopterin_OxRdtase_4Fe-4S_dom"/>
</dbReference>
<evidence type="ECO:0000259" key="11">
    <source>
        <dbReference type="PROSITE" id="PS51669"/>
    </source>
</evidence>
<dbReference type="InterPro" id="IPR007419">
    <property type="entry name" value="BFD-like_2Fe2S-bd_dom"/>
</dbReference>
<evidence type="ECO:0000256" key="7">
    <source>
        <dbReference type="ARBA" id="ARBA00023002"/>
    </source>
</evidence>
<keyword evidence="13" id="KW-1185">Reference proteome</keyword>
<keyword evidence="8" id="KW-0408">Iron</keyword>
<dbReference type="Pfam" id="PF01568">
    <property type="entry name" value="Molydop_binding"/>
    <property type="match status" value="1"/>
</dbReference>
<dbReference type="Gene3D" id="1.10.10.1100">
    <property type="entry name" value="BFD-like [2Fe-2S]-binding domain"/>
    <property type="match status" value="1"/>
</dbReference>
<dbReference type="Gene3D" id="2.20.25.90">
    <property type="entry name" value="ADC-like domains"/>
    <property type="match status" value="1"/>
</dbReference>
<dbReference type="PANTHER" id="PTHR43105">
    <property type="entry name" value="RESPIRATORY NITRATE REDUCTASE"/>
    <property type="match status" value="1"/>
</dbReference>
<dbReference type="PANTHER" id="PTHR43105:SF9">
    <property type="entry name" value="NADPH-FE(3+) OXIDOREDUCTASE SUBUNIT ALPHA"/>
    <property type="match status" value="1"/>
</dbReference>
<organism evidence="12 13">
    <name type="scientific">Aliikangiella marina</name>
    <dbReference type="NCBI Taxonomy" id="1712262"/>
    <lineage>
        <taxon>Bacteria</taxon>
        <taxon>Pseudomonadati</taxon>
        <taxon>Pseudomonadota</taxon>
        <taxon>Gammaproteobacteria</taxon>
        <taxon>Oceanospirillales</taxon>
        <taxon>Pleioneaceae</taxon>
        <taxon>Aliikangiella</taxon>
    </lineage>
</organism>
<dbReference type="RefSeq" id="WP_142888212.1">
    <property type="nucleotide sequence ID" value="NZ_VIKR01000001.1"/>
</dbReference>
<dbReference type="InterPro" id="IPR041957">
    <property type="entry name" value="CT_Nitrate-R-NapA-like"/>
</dbReference>
<evidence type="ECO:0000256" key="6">
    <source>
        <dbReference type="ARBA" id="ARBA00022723"/>
    </source>
</evidence>
<dbReference type="EMBL" id="VIKR01000001">
    <property type="protein sequence ID" value="TQV76852.1"/>
    <property type="molecule type" value="Genomic_DNA"/>
</dbReference>
<sequence length="904" mass="100752">MKPNYIPSQTTLTGQKNATEHKNCIGQTTCAYCGVGCGVDIHFEKGEPVAIEGTPSHPANYGKLCVKGNHLLETLTSEDRLITPQIDGKSVSWHLATDMIADRLIETIRSHGPDSVAFYLSGQLLTEDYYVANKFMKGYVGSANVDTNSRLCMSSAVAAYIRAFGEDIVPCSYSDLEQTDLLIIIGSNAAWTHPVLYQRIERAKQINPAMQIVLIDPRRTATVEIADKHLALKPGTDAAIYNGLLNYLANYDGLDKCFIEKHTENFDGCLAEAKQWSVNRVASFCELKVQEIESLYDLFLCSPRVISFYSMGINQSSSGTDKCQSIINAHLASGKLLRPGCGPFSITGQPNAMGGREVGGMSNMLTSHMDIENATHREQVKTFWQSPTIASKAGLKAVDMFEQMRSGQIKAVWIMATNPMVSLPNRPIITEALKACETVIVSDCVARNDTLEYANVVLPVSGWLEKDGTVTNSERVISRQRGLIGPNGEVKHDWQIICEVAKKMGFDGFDYQHVHEIFNEWTALTGYKNNGSRQLDLSAIGRLSQSEYNNLKPQQWPIKPGGDSRVFVDRQFSTSSGRAHFHPVTPRLPIQTTSEQFPIVMNSGRLRDHWHTMTRTGRSARLHAHTEHPYIEINPSMARTLDIVDGDLIRAQSSTGEVIANARVTDSVRKGQCFMPIHWSKQYASHAKVSALYQSVIDPISGQPESKHTAVRIEKMNYAQHGFLFLTSDINLTVDYWSKTRISKGWLWHFAMHQEGLELRHFLQEQLTDRYQWLQFNSSHLQSVVAQSSGELKAVGYLSNVPVKINSDWLNQLSISDSISDDQLNRLLHAQTDPTFENGKQVCSCFKVYEKSIVTAIKEGHRSVAELGKKLQCGTNCGSCKTELSQLIKTHAEDTHHDIHALVL</sequence>
<evidence type="ECO:0000313" key="12">
    <source>
        <dbReference type="EMBL" id="TQV76852.1"/>
    </source>
</evidence>
<dbReference type="GO" id="GO:0045333">
    <property type="term" value="P:cellular respiration"/>
    <property type="evidence" value="ECO:0007669"/>
    <property type="project" value="UniProtKB-ARBA"/>
</dbReference>
<evidence type="ECO:0000256" key="1">
    <source>
        <dbReference type="ARBA" id="ARBA00001942"/>
    </source>
</evidence>
<dbReference type="Gene3D" id="2.40.40.20">
    <property type="match status" value="1"/>
</dbReference>
<dbReference type="OrthoDB" id="9810782at2"/>
<reference evidence="12 13" key="1">
    <citation type="submission" date="2019-06" db="EMBL/GenBank/DDBJ databases">
        <title>Draft genome of Aliikangiella marina GYP-15.</title>
        <authorList>
            <person name="Wang G."/>
        </authorList>
    </citation>
    <scope>NUCLEOTIDE SEQUENCE [LARGE SCALE GENOMIC DNA]</scope>
    <source>
        <strain evidence="12 13">GYP-15</strain>
    </source>
</reference>
<dbReference type="CDD" id="cd02754">
    <property type="entry name" value="MopB_Nitrate-R-NapA-like"/>
    <property type="match status" value="1"/>
</dbReference>
<accession>A0A545TI17</accession>
<keyword evidence="5" id="KW-0500">Molybdenum</keyword>
<dbReference type="PROSITE" id="PS51669">
    <property type="entry name" value="4FE4S_MOW_BIS_MGD"/>
    <property type="match status" value="1"/>
</dbReference>
<gene>
    <name evidence="12" type="ORF">FLL45_02535</name>
</gene>
<dbReference type="GO" id="GO:1990204">
    <property type="term" value="C:oxidoreductase complex"/>
    <property type="evidence" value="ECO:0007669"/>
    <property type="project" value="UniProtKB-ARBA"/>
</dbReference>
<comment type="cofactor">
    <cofactor evidence="2">
        <name>[4Fe-4S] cluster</name>
        <dbReference type="ChEBI" id="CHEBI:49883"/>
    </cofactor>
</comment>
<keyword evidence="4" id="KW-0004">4Fe-4S</keyword>
<proteinExistence type="inferred from homology"/>
<dbReference type="Gene3D" id="3.40.228.10">
    <property type="entry name" value="Dimethylsulfoxide Reductase, domain 2"/>
    <property type="match status" value="1"/>
</dbReference>
<evidence type="ECO:0000256" key="3">
    <source>
        <dbReference type="ARBA" id="ARBA00008747"/>
    </source>
</evidence>
<dbReference type="InterPro" id="IPR009010">
    <property type="entry name" value="Asp_de-COase-like_dom_sf"/>
</dbReference>
<dbReference type="GO" id="GO:0043546">
    <property type="term" value="F:molybdopterin cofactor binding"/>
    <property type="evidence" value="ECO:0007669"/>
    <property type="project" value="InterPro"/>
</dbReference>
<dbReference type="Gene3D" id="3.40.50.740">
    <property type="match status" value="1"/>
</dbReference>
<evidence type="ECO:0000313" key="13">
    <source>
        <dbReference type="Proteomes" id="UP000317839"/>
    </source>
</evidence>
<evidence type="ECO:0000256" key="5">
    <source>
        <dbReference type="ARBA" id="ARBA00022505"/>
    </source>
</evidence>
<evidence type="ECO:0000256" key="10">
    <source>
        <dbReference type="ARBA" id="ARBA00023063"/>
    </source>
</evidence>
<dbReference type="Pfam" id="PF04324">
    <property type="entry name" value="Fer2_BFD"/>
    <property type="match status" value="1"/>
</dbReference>
<comment type="cofactor">
    <cofactor evidence="1">
        <name>Mo-bis(molybdopterin guanine dinucleotide)</name>
        <dbReference type="ChEBI" id="CHEBI:60539"/>
    </cofactor>
</comment>
<dbReference type="GO" id="GO:0042128">
    <property type="term" value="P:nitrate assimilation"/>
    <property type="evidence" value="ECO:0007669"/>
    <property type="project" value="UniProtKB-KW"/>
</dbReference>
<dbReference type="SUPFAM" id="SSF50692">
    <property type="entry name" value="ADC-like"/>
    <property type="match status" value="1"/>
</dbReference>
<dbReference type="GO" id="GO:0016491">
    <property type="term" value="F:oxidoreductase activity"/>
    <property type="evidence" value="ECO:0007669"/>
    <property type="project" value="UniProtKB-KW"/>
</dbReference>
<dbReference type="InterPro" id="IPR006657">
    <property type="entry name" value="MoPterin_dinucl-bd_dom"/>
</dbReference>
<feature type="domain" description="4Fe-4S Mo/W bis-MGD-type" evidence="11">
    <location>
        <begin position="23"/>
        <end position="79"/>
    </location>
</feature>
<dbReference type="InterPro" id="IPR050123">
    <property type="entry name" value="Prok_molybdopt-oxidoreductase"/>
</dbReference>
<dbReference type="GO" id="GO:0016020">
    <property type="term" value="C:membrane"/>
    <property type="evidence" value="ECO:0007669"/>
    <property type="project" value="TreeGrafter"/>
</dbReference>
<evidence type="ECO:0000256" key="9">
    <source>
        <dbReference type="ARBA" id="ARBA00023014"/>
    </source>
</evidence>
<keyword evidence="10" id="KW-0534">Nitrate assimilation</keyword>
<keyword evidence="7" id="KW-0560">Oxidoreductase</keyword>